<feature type="region of interest" description="Disordered" evidence="5">
    <location>
        <begin position="461"/>
        <end position="482"/>
    </location>
</feature>
<dbReference type="PROSITE" id="PS01186">
    <property type="entry name" value="EGF_2"/>
    <property type="match status" value="1"/>
</dbReference>
<dbReference type="Pfam" id="PF23093">
    <property type="entry name" value="GBD_Tenm3"/>
    <property type="match status" value="1"/>
</dbReference>
<dbReference type="GO" id="GO:0050839">
    <property type="term" value="F:cell adhesion molecule binding"/>
    <property type="evidence" value="ECO:0007669"/>
    <property type="project" value="TreeGrafter"/>
</dbReference>
<dbReference type="InterPro" id="IPR009471">
    <property type="entry name" value="Ten_N"/>
</dbReference>
<dbReference type="PROSITE" id="PS00022">
    <property type="entry name" value="EGF_1"/>
    <property type="match status" value="1"/>
</dbReference>
<keyword evidence="6" id="KW-0812">Transmembrane</keyword>
<keyword evidence="1 4" id="KW-0245">EGF-like domain</keyword>
<feature type="region of interest" description="Disordered" evidence="5">
    <location>
        <begin position="1"/>
        <end position="51"/>
    </location>
</feature>
<dbReference type="PROSITE" id="PS50026">
    <property type="entry name" value="EGF_3"/>
    <property type="match status" value="1"/>
</dbReference>
<dbReference type="GO" id="GO:0007157">
    <property type="term" value="P:heterophilic cell-cell adhesion via plasma membrane cell adhesion molecules"/>
    <property type="evidence" value="ECO:0007669"/>
    <property type="project" value="TreeGrafter"/>
</dbReference>
<feature type="region of interest" description="Disordered" evidence="5">
    <location>
        <begin position="353"/>
        <end position="382"/>
    </location>
</feature>
<dbReference type="GO" id="GO:0046982">
    <property type="term" value="F:protein heterodimerization activity"/>
    <property type="evidence" value="ECO:0007669"/>
    <property type="project" value="TreeGrafter"/>
</dbReference>
<reference evidence="9" key="1">
    <citation type="submission" date="2020-10" db="EMBL/GenBank/DDBJ databases">
        <title>Chromosome-scale genome assembly of the Allis shad, Alosa alosa.</title>
        <authorList>
            <person name="Margot Z."/>
            <person name="Christophe K."/>
            <person name="Cabau C."/>
            <person name="Louis A."/>
            <person name="Berthelot C."/>
            <person name="Parey E."/>
            <person name="Roest Crollius H."/>
            <person name="Montfort J."/>
            <person name="Robinson-Rechavi M."/>
            <person name="Bucao C."/>
            <person name="Bouchez O."/>
            <person name="Gislard M."/>
            <person name="Lluch J."/>
            <person name="Milhes M."/>
            <person name="Lampietro C."/>
            <person name="Lopez Roques C."/>
            <person name="Donnadieu C."/>
            <person name="Braasch I."/>
            <person name="Desvignes T."/>
            <person name="Postlethwait J."/>
            <person name="Bobe J."/>
            <person name="Guiguen Y."/>
        </authorList>
    </citation>
    <scope>NUCLEOTIDE SEQUENCE</scope>
    <source>
        <strain evidence="9">M-15738</strain>
        <tissue evidence="9">Blood</tissue>
    </source>
</reference>
<comment type="caution">
    <text evidence="4">Lacks conserved residue(s) required for the propagation of feature annotation.</text>
</comment>
<dbReference type="EMBL" id="JADWDJ010000021">
    <property type="protein sequence ID" value="KAG5263703.1"/>
    <property type="molecule type" value="Genomic_DNA"/>
</dbReference>
<dbReference type="InterPro" id="IPR000742">
    <property type="entry name" value="EGF"/>
</dbReference>
<feature type="region of interest" description="Disordered" evidence="5">
    <location>
        <begin position="137"/>
        <end position="189"/>
    </location>
</feature>
<organism evidence="9 10">
    <name type="scientific">Alosa alosa</name>
    <name type="common">allis shad</name>
    <dbReference type="NCBI Taxonomy" id="278164"/>
    <lineage>
        <taxon>Eukaryota</taxon>
        <taxon>Metazoa</taxon>
        <taxon>Chordata</taxon>
        <taxon>Craniata</taxon>
        <taxon>Vertebrata</taxon>
        <taxon>Euteleostomi</taxon>
        <taxon>Actinopterygii</taxon>
        <taxon>Neopterygii</taxon>
        <taxon>Teleostei</taxon>
        <taxon>Clupei</taxon>
        <taxon>Clupeiformes</taxon>
        <taxon>Clupeoidei</taxon>
        <taxon>Clupeidae</taxon>
        <taxon>Alosa</taxon>
    </lineage>
</organism>
<accession>A0AAV6FLE4</accession>
<dbReference type="GO" id="GO:0042803">
    <property type="term" value="F:protein homodimerization activity"/>
    <property type="evidence" value="ECO:0007669"/>
    <property type="project" value="TreeGrafter"/>
</dbReference>
<evidence type="ECO:0000256" key="6">
    <source>
        <dbReference type="SAM" id="Phobius"/>
    </source>
</evidence>
<keyword evidence="10" id="KW-1185">Reference proteome</keyword>
<keyword evidence="6" id="KW-0472">Membrane</keyword>
<dbReference type="AlphaFoldDB" id="A0AAV6FLE4"/>
<name>A0AAV6FLE4_9TELE</name>
<dbReference type="Gene3D" id="2.60.120.260">
    <property type="entry name" value="Galactose-binding domain-like"/>
    <property type="match status" value="1"/>
</dbReference>
<evidence type="ECO:0000259" key="7">
    <source>
        <dbReference type="PROSITE" id="PS50026"/>
    </source>
</evidence>
<evidence type="ECO:0000256" key="2">
    <source>
        <dbReference type="ARBA" id="ARBA00022737"/>
    </source>
</evidence>
<feature type="compositionally biased region" description="Polar residues" evidence="5">
    <location>
        <begin position="137"/>
        <end position="150"/>
    </location>
</feature>
<dbReference type="Pfam" id="PF23106">
    <property type="entry name" value="EGF_Teneurin"/>
    <property type="match status" value="1"/>
</dbReference>
<feature type="compositionally biased region" description="Basic and acidic residues" evidence="5">
    <location>
        <begin position="371"/>
        <end position="382"/>
    </location>
</feature>
<dbReference type="PANTHER" id="PTHR11219">
    <property type="entry name" value="TENEURIN AND N-ACETYLGLUCOSAMINE-1-PHOSPHODIESTER ALPHA-N-ACETYLGLUCOSAMINIDASE"/>
    <property type="match status" value="1"/>
</dbReference>
<dbReference type="GO" id="GO:0043005">
    <property type="term" value="C:neuron projection"/>
    <property type="evidence" value="ECO:0007669"/>
    <property type="project" value="TreeGrafter"/>
</dbReference>
<dbReference type="GO" id="GO:0007165">
    <property type="term" value="P:signal transduction"/>
    <property type="evidence" value="ECO:0007669"/>
    <property type="project" value="InterPro"/>
</dbReference>
<evidence type="ECO:0000259" key="8">
    <source>
        <dbReference type="PROSITE" id="PS51361"/>
    </source>
</evidence>
<dbReference type="InterPro" id="IPR057629">
    <property type="entry name" value="Teneurin1-4_GBD"/>
</dbReference>
<dbReference type="Pfam" id="PF06484">
    <property type="entry name" value="Ten_N"/>
    <property type="match status" value="1"/>
</dbReference>
<dbReference type="InterPro" id="IPR051216">
    <property type="entry name" value="Teneurin"/>
</dbReference>
<evidence type="ECO:0000256" key="3">
    <source>
        <dbReference type="ARBA" id="ARBA00023157"/>
    </source>
</evidence>
<evidence type="ECO:0000313" key="10">
    <source>
        <dbReference type="Proteomes" id="UP000823561"/>
    </source>
</evidence>
<evidence type="ECO:0000256" key="1">
    <source>
        <dbReference type="ARBA" id="ARBA00022536"/>
    </source>
</evidence>
<keyword evidence="6" id="KW-1133">Transmembrane helix</keyword>
<feature type="region of interest" description="Disordered" evidence="5">
    <location>
        <begin position="201"/>
        <end position="232"/>
    </location>
</feature>
<proteinExistence type="predicted"/>
<evidence type="ECO:0008006" key="11">
    <source>
        <dbReference type="Google" id="ProtNLM"/>
    </source>
</evidence>
<feature type="transmembrane region" description="Helical" evidence="6">
    <location>
        <begin position="306"/>
        <end position="329"/>
    </location>
</feature>
<evidence type="ECO:0000256" key="4">
    <source>
        <dbReference type="PROSITE-ProRule" id="PRU00076"/>
    </source>
</evidence>
<keyword evidence="3 4" id="KW-1015">Disulfide bond</keyword>
<feature type="disulfide bond" evidence="4">
    <location>
        <begin position="527"/>
        <end position="537"/>
    </location>
</feature>
<feature type="compositionally biased region" description="Polar residues" evidence="5">
    <location>
        <begin position="162"/>
        <end position="172"/>
    </location>
</feature>
<dbReference type="GO" id="GO:0048666">
    <property type="term" value="P:neuron development"/>
    <property type="evidence" value="ECO:0007669"/>
    <property type="project" value="TreeGrafter"/>
</dbReference>
<dbReference type="CDD" id="cd00054">
    <property type="entry name" value="EGF_CA"/>
    <property type="match status" value="1"/>
</dbReference>
<feature type="domain" description="EGF-like" evidence="7">
    <location>
        <begin position="523"/>
        <end position="554"/>
    </location>
</feature>
<gene>
    <name evidence="9" type="ORF">AALO_G00267690</name>
</gene>
<feature type="domain" description="Teneurin N-terminal" evidence="8">
    <location>
        <begin position="1"/>
        <end position="304"/>
    </location>
</feature>
<comment type="caution">
    <text evidence="9">The sequence shown here is derived from an EMBL/GenBank/DDBJ whole genome shotgun (WGS) entry which is preliminary data.</text>
</comment>
<feature type="disulfide bond" evidence="4">
    <location>
        <begin position="544"/>
        <end position="553"/>
    </location>
</feature>
<dbReference type="PANTHER" id="PTHR11219:SF7">
    <property type="entry name" value="TENEURIN-1"/>
    <property type="match status" value="1"/>
</dbReference>
<keyword evidence="2" id="KW-0677">Repeat</keyword>
<protein>
    <recommendedName>
        <fullName evidence="11">Teneurin-1</fullName>
    </recommendedName>
</protein>
<dbReference type="Proteomes" id="UP000823561">
    <property type="component" value="Chromosome 21"/>
</dbReference>
<dbReference type="PROSITE" id="PS51361">
    <property type="entry name" value="TENEURIN_N"/>
    <property type="match status" value="1"/>
</dbReference>
<feature type="compositionally biased region" description="Polar residues" evidence="5">
    <location>
        <begin position="221"/>
        <end position="232"/>
    </location>
</feature>
<dbReference type="GO" id="GO:0016020">
    <property type="term" value="C:membrane"/>
    <property type="evidence" value="ECO:0007669"/>
    <property type="project" value="InterPro"/>
</dbReference>
<feature type="compositionally biased region" description="Pro residues" evidence="5">
    <location>
        <begin position="175"/>
        <end position="184"/>
    </location>
</feature>
<evidence type="ECO:0000256" key="5">
    <source>
        <dbReference type="SAM" id="MobiDB-lite"/>
    </source>
</evidence>
<evidence type="ECO:0000313" key="9">
    <source>
        <dbReference type="EMBL" id="KAG5263703.1"/>
    </source>
</evidence>
<sequence>MEEMDSKPYQPLSKARHEMEMAYTSSSDESEDGRRRAKSYTSRETLPDYGQELRLNYNSHSKRQTTFSETTQEIDFAKTQPQMLGSSYQEELCPGPQLGYSLGMGSDVEEDEVEGDPSPSHALHLWMQEVKSEQSSCLSSRANSVLSLTDTEQERKSDAENDNPSSPATQFTFRPLPPPPPPPHACTCARPAPYAHVTLQRSTMPAQSHARDRDGQGTDGIGQNDSSQVNRNNWVLNSNIPLETRHFLFKHGSGSSTLLSAANQNYPLTSNTVYSPPPRPLPRSTFSRPMFTFNKPYKCCNWKCTALSASAITVTLALLLTYVIAVHLFGLTWHLRPADPQLYENGVSKLNRPPDTSLATLPPLEGLGPDKSPRVKGEKLQRGRAIDRGEVDIGAQVSQVIPPSLFWRFHLTVHHPTYVKFNLSLSREALLGVYGRRNLPPTHTQFDFVKLLDGKHLLKVEPKGPETPGPGPGMGSGPRNQPLSGLQETGFIEYMDPGTWHLALYNDGKKMETVLILSTPIDTMDGCSTSCNGNGECVAGHCHCFPGFLGPNCEKVGEAESAVLSTRIRAKCRLCSARGSKESFY</sequence>